<dbReference type="GO" id="GO:0003677">
    <property type="term" value="F:DNA binding"/>
    <property type="evidence" value="ECO:0007669"/>
    <property type="project" value="UniProtKB-KW"/>
</dbReference>
<dbReference type="RefSeq" id="WP_133195967.1">
    <property type="nucleotide sequence ID" value="NZ_JBHUCW010000011.1"/>
</dbReference>
<dbReference type="SUPFAM" id="SSF46785">
    <property type="entry name" value="Winged helix' DNA-binding domain"/>
    <property type="match status" value="1"/>
</dbReference>
<keyword evidence="2" id="KW-0238">DNA-binding</keyword>
<proteinExistence type="predicted"/>
<dbReference type="Pfam" id="PF07729">
    <property type="entry name" value="FCD"/>
    <property type="match status" value="1"/>
</dbReference>
<dbReference type="PANTHER" id="PTHR43537:SF5">
    <property type="entry name" value="UXU OPERON TRANSCRIPTIONAL REGULATOR"/>
    <property type="match status" value="1"/>
</dbReference>
<dbReference type="Gene3D" id="1.20.120.530">
    <property type="entry name" value="GntR ligand-binding domain-like"/>
    <property type="match status" value="1"/>
</dbReference>
<dbReference type="InterPro" id="IPR036390">
    <property type="entry name" value="WH_DNA-bd_sf"/>
</dbReference>
<dbReference type="SMART" id="SM00345">
    <property type="entry name" value="HTH_GNTR"/>
    <property type="match status" value="1"/>
</dbReference>
<dbReference type="InterPro" id="IPR036388">
    <property type="entry name" value="WH-like_DNA-bd_sf"/>
</dbReference>
<evidence type="ECO:0000256" key="2">
    <source>
        <dbReference type="ARBA" id="ARBA00023125"/>
    </source>
</evidence>
<sequence>MARNKTQNLPDLSALLTPKNSLMLAVERAVLRGQDWAYASVPIAEQIAARLAGVITLDLVKSGQRLLEADISAVLHVSRAPVREALRILERDRLVEFQARRGAIVTAPDENELKDIFRVRSVLYVTMLEQATRENLPEFEALLTAHIPRLEQAAEESIDAYAVESFLLNFATIGLCHNRLLVDILHSISLRTLRYVRLGMVAAPQTIRTSLKVWRAMQQAAMKRDGQRLLALATSRLDEARDAAVRAVVDPAS</sequence>
<evidence type="ECO:0000259" key="4">
    <source>
        <dbReference type="PROSITE" id="PS50949"/>
    </source>
</evidence>
<dbReference type="Gene3D" id="1.10.10.10">
    <property type="entry name" value="Winged helix-like DNA-binding domain superfamily/Winged helix DNA-binding domain"/>
    <property type="match status" value="1"/>
</dbReference>
<keyword evidence="1" id="KW-0805">Transcription regulation</keyword>
<name>A0A4R5M8Q4_9BURK</name>
<dbReference type="SUPFAM" id="SSF48008">
    <property type="entry name" value="GntR ligand-binding domain-like"/>
    <property type="match status" value="1"/>
</dbReference>
<dbReference type="PROSITE" id="PS50949">
    <property type="entry name" value="HTH_GNTR"/>
    <property type="match status" value="1"/>
</dbReference>
<evidence type="ECO:0000313" key="6">
    <source>
        <dbReference type="Proteomes" id="UP000295722"/>
    </source>
</evidence>
<dbReference type="GO" id="GO:0003700">
    <property type="term" value="F:DNA-binding transcription factor activity"/>
    <property type="evidence" value="ECO:0007669"/>
    <property type="project" value="InterPro"/>
</dbReference>
<evidence type="ECO:0000256" key="1">
    <source>
        <dbReference type="ARBA" id="ARBA00023015"/>
    </source>
</evidence>
<dbReference type="PANTHER" id="PTHR43537">
    <property type="entry name" value="TRANSCRIPTIONAL REGULATOR, GNTR FAMILY"/>
    <property type="match status" value="1"/>
</dbReference>
<reference evidence="5 6" key="1">
    <citation type="submission" date="2019-03" db="EMBL/GenBank/DDBJ databases">
        <title>Paraburkholderia sp. 4M-K11, isolated from subtropical forest soil.</title>
        <authorList>
            <person name="Gao Z.-H."/>
            <person name="Qiu L.-H."/>
        </authorList>
    </citation>
    <scope>NUCLEOTIDE SEQUENCE [LARGE SCALE GENOMIC DNA]</scope>
    <source>
        <strain evidence="5 6">4M-K11</strain>
    </source>
</reference>
<protein>
    <submittedName>
        <fullName evidence="5">GntR family transcriptional regulator</fullName>
    </submittedName>
</protein>
<evidence type="ECO:0000256" key="3">
    <source>
        <dbReference type="ARBA" id="ARBA00023163"/>
    </source>
</evidence>
<dbReference type="InterPro" id="IPR011711">
    <property type="entry name" value="GntR_C"/>
</dbReference>
<dbReference type="Proteomes" id="UP000295722">
    <property type="component" value="Unassembled WGS sequence"/>
</dbReference>
<dbReference type="InterPro" id="IPR000524">
    <property type="entry name" value="Tscrpt_reg_HTH_GntR"/>
</dbReference>
<dbReference type="AlphaFoldDB" id="A0A4R5M8Q4"/>
<accession>A0A4R5M8Q4</accession>
<organism evidence="5 6">
    <name type="scientific">Paraburkholderia silviterrae</name>
    <dbReference type="NCBI Taxonomy" id="2528715"/>
    <lineage>
        <taxon>Bacteria</taxon>
        <taxon>Pseudomonadati</taxon>
        <taxon>Pseudomonadota</taxon>
        <taxon>Betaproteobacteria</taxon>
        <taxon>Burkholderiales</taxon>
        <taxon>Burkholderiaceae</taxon>
        <taxon>Paraburkholderia</taxon>
    </lineage>
</organism>
<dbReference type="OrthoDB" id="8959245at2"/>
<keyword evidence="3" id="KW-0804">Transcription</keyword>
<comment type="caution">
    <text evidence="5">The sequence shown here is derived from an EMBL/GenBank/DDBJ whole genome shotgun (WGS) entry which is preliminary data.</text>
</comment>
<dbReference type="EMBL" id="SMRP01000007">
    <property type="protein sequence ID" value="TDG22872.1"/>
    <property type="molecule type" value="Genomic_DNA"/>
</dbReference>
<dbReference type="Pfam" id="PF00392">
    <property type="entry name" value="GntR"/>
    <property type="match status" value="1"/>
</dbReference>
<gene>
    <name evidence="5" type="ORF">EYW47_16845</name>
</gene>
<evidence type="ECO:0000313" key="5">
    <source>
        <dbReference type="EMBL" id="TDG22872.1"/>
    </source>
</evidence>
<dbReference type="InterPro" id="IPR008920">
    <property type="entry name" value="TF_FadR/GntR_C"/>
</dbReference>
<keyword evidence="6" id="KW-1185">Reference proteome</keyword>
<feature type="domain" description="HTH gntR-type" evidence="4">
    <location>
        <begin position="41"/>
        <end position="108"/>
    </location>
</feature>